<organism evidence="15 16">
    <name type="scientific">Rubrivivax rivuli</name>
    <dbReference type="NCBI Taxonomy" id="1862385"/>
    <lineage>
        <taxon>Bacteria</taxon>
        <taxon>Pseudomonadati</taxon>
        <taxon>Pseudomonadota</taxon>
        <taxon>Betaproteobacteria</taxon>
        <taxon>Burkholderiales</taxon>
        <taxon>Sphaerotilaceae</taxon>
        <taxon>Rubrivivax</taxon>
    </lineage>
</organism>
<dbReference type="InterPro" id="IPR039426">
    <property type="entry name" value="TonB-dep_rcpt-like"/>
</dbReference>
<dbReference type="PANTHER" id="PTHR47234:SF2">
    <property type="entry name" value="TONB-DEPENDENT RECEPTOR"/>
    <property type="match status" value="1"/>
</dbReference>
<dbReference type="RefSeq" id="WP_128226938.1">
    <property type="nucleotide sequence ID" value="NZ_SACR01000001.1"/>
</dbReference>
<dbReference type="Pfam" id="PF07715">
    <property type="entry name" value="Plug"/>
    <property type="match status" value="1"/>
</dbReference>
<evidence type="ECO:0000256" key="11">
    <source>
        <dbReference type="RuleBase" id="RU003357"/>
    </source>
</evidence>
<gene>
    <name evidence="15" type="ORF">EOE66_01645</name>
</gene>
<keyword evidence="6 11" id="KW-0798">TonB box</keyword>
<dbReference type="SUPFAM" id="SSF56935">
    <property type="entry name" value="Porins"/>
    <property type="match status" value="1"/>
</dbReference>
<keyword evidence="16" id="KW-1185">Reference proteome</keyword>
<keyword evidence="7 10" id="KW-0472">Membrane</keyword>
<dbReference type="Gene3D" id="2.40.170.20">
    <property type="entry name" value="TonB-dependent receptor, beta-barrel domain"/>
    <property type="match status" value="1"/>
</dbReference>
<accession>A0A437RRJ7</accession>
<evidence type="ECO:0000259" key="14">
    <source>
        <dbReference type="Pfam" id="PF07715"/>
    </source>
</evidence>
<dbReference type="Proteomes" id="UP000285575">
    <property type="component" value="Unassembled WGS sequence"/>
</dbReference>
<evidence type="ECO:0000256" key="1">
    <source>
        <dbReference type="ARBA" id="ARBA00004571"/>
    </source>
</evidence>
<name>A0A437RRJ7_9BURK</name>
<proteinExistence type="inferred from homology"/>
<evidence type="ECO:0000313" key="16">
    <source>
        <dbReference type="Proteomes" id="UP000285575"/>
    </source>
</evidence>
<evidence type="ECO:0000259" key="13">
    <source>
        <dbReference type="Pfam" id="PF00593"/>
    </source>
</evidence>
<dbReference type="PROSITE" id="PS52016">
    <property type="entry name" value="TONB_DEPENDENT_REC_3"/>
    <property type="match status" value="1"/>
</dbReference>
<feature type="signal peptide" evidence="12">
    <location>
        <begin position="1"/>
        <end position="22"/>
    </location>
</feature>
<feature type="domain" description="TonB-dependent receptor-like beta-barrel" evidence="13">
    <location>
        <begin position="443"/>
        <end position="962"/>
    </location>
</feature>
<evidence type="ECO:0000256" key="3">
    <source>
        <dbReference type="ARBA" id="ARBA00022448"/>
    </source>
</evidence>
<evidence type="ECO:0000256" key="12">
    <source>
        <dbReference type="SAM" id="SignalP"/>
    </source>
</evidence>
<dbReference type="GO" id="GO:0009279">
    <property type="term" value="C:cell outer membrane"/>
    <property type="evidence" value="ECO:0007669"/>
    <property type="project" value="UniProtKB-SubCell"/>
</dbReference>
<keyword evidence="4 10" id="KW-1134">Transmembrane beta strand</keyword>
<dbReference type="InterPro" id="IPR037066">
    <property type="entry name" value="Plug_dom_sf"/>
</dbReference>
<dbReference type="InterPro" id="IPR012910">
    <property type="entry name" value="Plug_dom"/>
</dbReference>
<sequence>MKARHHLLALAALAAIAAPALAQTTPAAAPAAAATPQRIEVTGSLIKRTDTVTPSVVQSFGREEISRSGYTSIEELLRSTGAVDTGSIGDAAASGFVGGLSTISLRGFGSQATLVLINGRRTAPVAAVDINFGRGSLISVNTIPKGAIDRIDVLKDGASAMYGSDAMAGVINYILRKDYQGAEASASYSANDRGRGVQKGVDLTFGFGNIDTQRFNVFGGVSYNKRDPVNFIDLVDRGNQARYDAFLTSTGSLARFTPDSSASFYGNYYRVPASLTGSTTINGISVANNSLSGVNYLGTLPGCPTEQTVGQGVPNRPAGFLATTGSLPTGMCRFNFDGADETISEQDRFNATVRGTFAISNSLTAYADLMYSQTKTNEQRIPYAMTTTLFTTTSSSSAVTWPLLNGTFRQQPAIVLPATHPDNPTRGTANAQPIQLIYRFEDLPRGDINTLKSLRLTTGIEGTFGDWDFDAALLYSKQDNMREQEGRVRASLLTAAIANQTYRFGKPNTPEGIASVSSTAVNEGESTITSLDFRASRELFKLSGGNAAVALGVEARRESLTATSDPNYFAGDYIGLVANGASGSRTTFAAFGELSLPVLKELELQAALRAEKYSDFGNATTGKLGFKWTPMKGVLAFRGTAATGFRAPSISQIGNAFNLSFHSFGERRIVDSLRCNNTLATPATFNSPAINLNTPRDCNVLGFSPGVTGVANPGSIATVVGGNPNVKAETSRSFTLGMVLEPIKEIDLGIDMWYFQRDDEIRVQRGADIMDAYNANPSGPAAAQITRDPNQGTWLRDAQGNLIPNSGPIILLTRQYGNFKWTKTAGIDYDLTVRLPATDIGKFSVKLQGTYTKRFDRLVLEGAPIDRWVGTSNSDIPRSRGSVTLRWDAGAFNSFLRHNHSDPISTGTSSACLNNAASTLSAAQQQLKAAGRCKVRHERTVDLGVSYDGIKNLTLNGTIFNLANDYNRANGFPSAFTYWDPGLQSALGRRFSLSASYKFF</sequence>
<dbReference type="Gene3D" id="2.170.130.10">
    <property type="entry name" value="TonB-dependent receptor, plug domain"/>
    <property type="match status" value="1"/>
</dbReference>
<evidence type="ECO:0000256" key="7">
    <source>
        <dbReference type="ARBA" id="ARBA00023136"/>
    </source>
</evidence>
<comment type="subcellular location">
    <subcellularLocation>
        <location evidence="1 10">Cell outer membrane</location>
        <topology evidence="1 10">Multi-pass membrane protein</topology>
    </subcellularLocation>
</comment>
<dbReference type="EMBL" id="SACR01000001">
    <property type="protein sequence ID" value="RVU49301.1"/>
    <property type="molecule type" value="Genomic_DNA"/>
</dbReference>
<dbReference type="InterPro" id="IPR000531">
    <property type="entry name" value="Beta-barrel_TonB"/>
</dbReference>
<keyword evidence="9 10" id="KW-0998">Cell outer membrane</keyword>
<dbReference type="OrthoDB" id="183532at2"/>
<keyword evidence="8 15" id="KW-0675">Receptor</keyword>
<evidence type="ECO:0000256" key="2">
    <source>
        <dbReference type="ARBA" id="ARBA00009810"/>
    </source>
</evidence>
<feature type="chain" id="PRO_5019534787" evidence="12">
    <location>
        <begin position="23"/>
        <end position="1000"/>
    </location>
</feature>
<dbReference type="PANTHER" id="PTHR47234">
    <property type="match status" value="1"/>
</dbReference>
<dbReference type="AlphaFoldDB" id="A0A437RRJ7"/>
<dbReference type="InterPro" id="IPR036942">
    <property type="entry name" value="Beta-barrel_TonB_sf"/>
</dbReference>
<evidence type="ECO:0000256" key="9">
    <source>
        <dbReference type="ARBA" id="ARBA00023237"/>
    </source>
</evidence>
<comment type="similarity">
    <text evidence="2 10 11">Belongs to the TonB-dependent receptor family.</text>
</comment>
<dbReference type="Pfam" id="PF00593">
    <property type="entry name" value="TonB_dep_Rec_b-barrel"/>
    <property type="match status" value="1"/>
</dbReference>
<dbReference type="InterPro" id="IPR006311">
    <property type="entry name" value="TAT_signal"/>
</dbReference>
<evidence type="ECO:0000256" key="10">
    <source>
        <dbReference type="PROSITE-ProRule" id="PRU01360"/>
    </source>
</evidence>
<evidence type="ECO:0000256" key="6">
    <source>
        <dbReference type="ARBA" id="ARBA00023077"/>
    </source>
</evidence>
<dbReference type="PROSITE" id="PS51318">
    <property type="entry name" value="TAT"/>
    <property type="match status" value="1"/>
</dbReference>
<protein>
    <submittedName>
        <fullName evidence="15">TonB-dependent receptor</fullName>
    </submittedName>
</protein>
<evidence type="ECO:0000256" key="8">
    <source>
        <dbReference type="ARBA" id="ARBA00023170"/>
    </source>
</evidence>
<keyword evidence="5 10" id="KW-0812">Transmembrane</keyword>
<reference evidence="15 16" key="1">
    <citation type="submission" date="2019-01" db="EMBL/GenBank/DDBJ databases">
        <authorList>
            <person name="Chen W.-M."/>
        </authorList>
    </citation>
    <scope>NUCLEOTIDE SEQUENCE [LARGE SCALE GENOMIC DNA]</scope>
    <source>
        <strain evidence="15 16">KYPY4</strain>
    </source>
</reference>
<evidence type="ECO:0000256" key="5">
    <source>
        <dbReference type="ARBA" id="ARBA00022692"/>
    </source>
</evidence>
<comment type="caution">
    <text evidence="15">The sequence shown here is derived from an EMBL/GenBank/DDBJ whole genome shotgun (WGS) entry which is preliminary data.</text>
</comment>
<keyword evidence="3 10" id="KW-0813">Transport</keyword>
<evidence type="ECO:0000313" key="15">
    <source>
        <dbReference type="EMBL" id="RVU49301.1"/>
    </source>
</evidence>
<feature type="domain" description="TonB-dependent receptor plug" evidence="14">
    <location>
        <begin position="53"/>
        <end position="170"/>
    </location>
</feature>
<evidence type="ECO:0000256" key="4">
    <source>
        <dbReference type="ARBA" id="ARBA00022452"/>
    </source>
</evidence>
<keyword evidence="12" id="KW-0732">Signal</keyword>